<feature type="domain" description="Beta-lactamase-related" evidence="2">
    <location>
        <begin position="96"/>
        <end position="394"/>
    </location>
</feature>
<evidence type="ECO:0000259" key="2">
    <source>
        <dbReference type="Pfam" id="PF00144"/>
    </source>
</evidence>
<dbReference type="SUPFAM" id="SSF56601">
    <property type="entry name" value="beta-lactamase/transpeptidase-like"/>
    <property type="match status" value="1"/>
</dbReference>
<sequence>MRYITLTHLSSLAFTAGASICPMLGPVFPIPKGLHSSVIFQDKLKDIQTKMEEAFASGNTTHGPVDPSDTYSIQVFSTSSEDLLIDYHRRGPAVLGNRTIDGDSVYRIASTSKLIAVYLLLIQAGPSVFSDKVVKYLPELAGAAHWNDITVGSLAGYLADIAAELFDSTSLPGGDISALFPGVFPSLGANETIRCKYGTSECNREVFIENLINRQPAYLPNTTPAYSNAAFATLGLVLEAVAKSTFKDVLRDQLLTPLNLNGTSMSPPEDLTKAVIPGNATVSGWDVDLSYTLGAAMGGLFSSPNDLSAIGRAMLTSTLLPSSTTRAWMKPTSFTSSLLGATGHGWEIFRAVTDAKHNRIVDLYTKGGNLPGYGANMILIPDFEVGITILNAGSRGTVGAAIAGLILDDLLPALDEAARAQADAAFAGTYSATDGLNSTVKLTTEPGVPGLRIEAWTINGTDIRNSPFLTTVEDYQMFPTNILSDDGKQLSWRSTVLSLSETGSPFDACPSWFGVDRPNYGVYGFDEWVFHMDEHGEAWGLEPKALKIVLEKD</sequence>
<keyword evidence="1" id="KW-0732">Signal</keyword>
<dbReference type="OrthoDB" id="10250282at2759"/>
<comment type="caution">
    <text evidence="4">The sequence shown here is derived from an EMBL/GenBank/DDBJ whole genome shotgun (WGS) entry which is preliminary data.</text>
</comment>
<dbReference type="Gene3D" id="3.40.710.10">
    <property type="entry name" value="DD-peptidase/beta-lactamase superfamily"/>
    <property type="match status" value="1"/>
</dbReference>
<dbReference type="Pfam" id="PF00144">
    <property type="entry name" value="Beta-lactamase"/>
    <property type="match status" value="1"/>
</dbReference>
<dbReference type="Proteomes" id="UP001140510">
    <property type="component" value="Unassembled WGS sequence"/>
</dbReference>
<feature type="chain" id="PRO_5040774979" description="Beta-lactamase-related domain-containing protein" evidence="1">
    <location>
        <begin position="18"/>
        <end position="553"/>
    </location>
</feature>
<dbReference type="InterPro" id="IPR051478">
    <property type="entry name" value="Beta-lactamase-like_AB/R"/>
</dbReference>
<dbReference type="PANTHER" id="PTHR22935:SF97">
    <property type="entry name" value="BETA-LACTAMASE-RELATED DOMAIN-CONTAINING PROTEIN"/>
    <property type="match status" value="1"/>
</dbReference>
<proteinExistence type="predicted"/>
<evidence type="ECO:0000313" key="5">
    <source>
        <dbReference type="Proteomes" id="UP001140510"/>
    </source>
</evidence>
<dbReference type="AlphaFoldDB" id="A0A9W9D6F3"/>
<evidence type="ECO:0008006" key="6">
    <source>
        <dbReference type="Google" id="ProtNLM"/>
    </source>
</evidence>
<protein>
    <recommendedName>
        <fullName evidence="6">Beta-lactamase-related domain-containing protein</fullName>
    </recommendedName>
</protein>
<gene>
    <name evidence="4" type="ORF">N0V91_006506</name>
</gene>
<keyword evidence="5" id="KW-1185">Reference proteome</keyword>
<organism evidence="4 5">
    <name type="scientific">Didymella pomorum</name>
    <dbReference type="NCBI Taxonomy" id="749634"/>
    <lineage>
        <taxon>Eukaryota</taxon>
        <taxon>Fungi</taxon>
        <taxon>Dikarya</taxon>
        <taxon>Ascomycota</taxon>
        <taxon>Pezizomycotina</taxon>
        <taxon>Dothideomycetes</taxon>
        <taxon>Pleosporomycetidae</taxon>
        <taxon>Pleosporales</taxon>
        <taxon>Pleosporineae</taxon>
        <taxon>Didymellaceae</taxon>
        <taxon>Didymella</taxon>
    </lineage>
</organism>
<feature type="signal peptide" evidence="1">
    <location>
        <begin position="1"/>
        <end position="17"/>
    </location>
</feature>
<name>A0A9W9D6F3_9PLEO</name>
<dbReference type="EMBL" id="JAPEVA010000051">
    <property type="protein sequence ID" value="KAJ4403454.1"/>
    <property type="molecule type" value="Genomic_DNA"/>
</dbReference>
<evidence type="ECO:0000259" key="3">
    <source>
        <dbReference type="Pfam" id="PF26335"/>
    </source>
</evidence>
<dbReference type="InterPro" id="IPR058664">
    <property type="entry name" value="ARB_00930-like_C"/>
</dbReference>
<reference evidence="4" key="1">
    <citation type="submission" date="2022-10" db="EMBL/GenBank/DDBJ databases">
        <title>Tapping the CABI collections for fungal endophytes: first genome assemblies for Collariella, Neodidymelliopsis, Ascochyta clinopodiicola, Didymella pomorum, Didymosphaeria variabile, Neocosmospora piperis and Neocucurbitaria cava.</title>
        <authorList>
            <person name="Hill R."/>
        </authorList>
    </citation>
    <scope>NUCLEOTIDE SEQUENCE</scope>
    <source>
        <strain evidence="4">IMI 355091</strain>
    </source>
</reference>
<dbReference type="PANTHER" id="PTHR22935">
    <property type="entry name" value="PENICILLIN-BINDING PROTEIN"/>
    <property type="match status" value="1"/>
</dbReference>
<dbReference type="InterPro" id="IPR012338">
    <property type="entry name" value="Beta-lactam/transpept-like"/>
</dbReference>
<dbReference type="Pfam" id="PF26335">
    <property type="entry name" value="ARB_00930_C"/>
    <property type="match status" value="1"/>
</dbReference>
<dbReference type="InterPro" id="IPR001466">
    <property type="entry name" value="Beta-lactam-related"/>
</dbReference>
<accession>A0A9W9D6F3</accession>
<evidence type="ECO:0000313" key="4">
    <source>
        <dbReference type="EMBL" id="KAJ4403454.1"/>
    </source>
</evidence>
<evidence type="ECO:0000256" key="1">
    <source>
        <dbReference type="SAM" id="SignalP"/>
    </source>
</evidence>
<feature type="domain" description="Beta-lactamase-like ARB-00930-like C-terminal" evidence="3">
    <location>
        <begin position="418"/>
        <end position="552"/>
    </location>
</feature>